<keyword evidence="3" id="KW-1185">Reference proteome</keyword>
<dbReference type="PANTHER" id="PTHR41252">
    <property type="entry name" value="BLR2505 PROTEIN"/>
    <property type="match status" value="1"/>
</dbReference>
<evidence type="ECO:0000313" key="3">
    <source>
        <dbReference type="Proteomes" id="UP000557307"/>
    </source>
</evidence>
<feature type="domain" description="SnoaL-like" evidence="1">
    <location>
        <begin position="20"/>
        <end position="125"/>
    </location>
</feature>
<gene>
    <name evidence="2" type="ORF">HNQ92_004721</name>
</gene>
<dbReference type="PANTHER" id="PTHR41252:SF1">
    <property type="entry name" value="BLR2505 PROTEIN"/>
    <property type="match status" value="1"/>
</dbReference>
<accession>A0A840U361</accession>
<dbReference type="SUPFAM" id="SSF54427">
    <property type="entry name" value="NTF2-like"/>
    <property type="match status" value="1"/>
</dbReference>
<dbReference type="InterPro" id="IPR032710">
    <property type="entry name" value="NTF2-like_dom_sf"/>
</dbReference>
<reference evidence="2 3" key="1">
    <citation type="submission" date="2020-08" db="EMBL/GenBank/DDBJ databases">
        <title>Genomic Encyclopedia of Type Strains, Phase IV (KMG-IV): sequencing the most valuable type-strain genomes for metagenomic binning, comparative biology and taxonomic classification.</title>
        <authorList>
            <person name="Goeker M."/>
        </authorList>
    </citation>
    <scope>NUCLEOTIDE SEQUENCE [LARGE SCALE GENOMIC DNA]</scope>
    <source>
        <strain evidence="2 3">DSM 105074</strain>
    </source>
</reference>
<dbReference type="AlphaFoldDB" id="A0A840U361"/>
<dbReference type="Proteomes" id="UP000557307">
    <property type="component" value="Unassembled WGS sequence"/>
</dbReference>
<sequence length="140" mass="15910">MKQTVEFVVVPMNNRGIITEIFSELSKGNDEPFLESMSEDMQWNWMGSGAWSKSFVGKPQVLNDLWANVRATLKQPYQVIVHRIIADGDYVVVEMTGQNETTSGIPYKNNYCWVCKLKDGKICEINEYMDTELVSKAFGG</sequence>
<dbReference type="EMBL" id="JACHGF010000010">
    <property type="protein sequence ID" value="MBB5286560.1"/>
    <property type="molecule type" value="Genomic_DNA"/>
</dbReference>
<evidence type="ECO:0000313" key="2">
    <source>
        <dbReference type="EMBL" id="MBB5286560.1"/>
    </source>
</evidence>
<dbReference type="InterPro" id="IPR037401">
    <property type="entry name" value="SnoaL-like"/>
</dbReference>
<organism evidence="2 3">
    <name type="scientific">Rhabdobacter roseus</name>
    <dbReference type="NCBI Taxonomy" id="1655419"/>
    <lineage>
        <taxon>Bacteria</taxon>
        <taxon>Pseudomonadati</taxon>
        <taxon>Bacteroidota</taxon>
        <taxon>Cytophagia</taxon>
        <taxon>Cytophagales</taxon>
        <taxon>Cytophagaceae</taxon>
        <taxon>Rhabdobacter</taxon>
    </lineage>
</organism>
<evidence type="ECO:0000259" key="1">
    <source>
        <dbReference type="Pfam" id="PF12680"/>
    </source>
</evidence>
<comment type="caution">
    <text evidence="2">The sequence shown here is derived from an EMBL/GenBank/DDBJ whole genome shotgun (WGS) entry which is preliminary data.</text>
</comment>
<proteinExistence type="predicted"/>
<dbReference type="Gene3D" id="3.10.450.50">
    <property type="match status" value="1"/>
</dbReference>
<dbReference type="Pfam" id="PF12680">
    <property type="entry name" value="SnoaL_2"/>
    <property type="match status" value="1"/>
</dbReference>
<name>A0A840U361_9BACT</name>
<protein>
    <recommendedName>
        <fullName evidence="1">SnoaL-like domain-containing protein</fullName>
    </recommendedName>
</protein>